<keyword evidence="7" id="KW-1185">Reference proteome</keyword>
<reference evidence="6 7" key="1">
    <citation type="submission" date="2016-10" db="EMBL/GenBank/DDBJ databases">
        <authorList>
            <person name="de Groot N.N."/>
        </authorList>
    </citation>
    <scope>NUCLEOTIDE SEQUENCE [LARGE SCALE GENOMIC DNA]</scope>
    <source>
        <strain evidence="6 7">DSM 5885</strain>
    </source>
</reference>
<dbReference type="EMBL" id="FNCY01000016">
    <property type="protein sequence ID" value="SDI29668.1"/>
    <property type="molecule type" value="Genomic_DNA"/>
</dbReference>
<keyword evidence="3" id="KW-0479">Metal-binding</keyword>
<dbReference type="Gene3D" id="3.40.30.10">
    <property type="entry name" value="Glutaredoxin"/>
    <property type="match status" value="1"/>
</dbReference>
<evidence type="ECO:0000256" key="4">
    <source>
        <dbReference type="PIRSR" id="PIRSR603782-2"/>
    </source>
</evidence>
<organism evidence="6 7">
    <name type="scientific">Propionivibrio dicarboxylicus</name>
    <dbReference type="NCBI Taxonomy" id="83767"/>
    <lineage>
        <taxon>Bacteria</taxon>
        <taxon>Pseudomonadati</taxon>
        <taxon>Pseudomonadota</taxon>
        <taxon>Betaproteobacteria</taxon>
        <taxon>Rhodocyclales</taxon>
        <taxon>Rhodocyclaceae</taxon>
        <taxon>Propionivibrio</taxon>
    </lineage>
</organism>
<feature type="binding site" evidence="3">
    <location>
        <position position="77"/>
    </location>
    <ligand>
        <name>Cu cation</name>
        <dbReference type="ChEBI" id="CHEBI:23378"/>
    </ligand>
</feature>
<dbReference type="RefSeq" id="WP_091938943.1">
    <property type="nucleotide sequence ID" value="NZ_FNCY01000016.1"/>
</dbReference>
<dbReference type="InterPro" id="IPR036249">
    <property type="entry name" value="Thioredoxin-like_sf"/>
</dbReference>
<comment type="similarity">
    <text evidence="1">Belongs to the SCO1/2 family.</text>
</comment>
<dbReference type="AlphaFoldDB" id="A0A1G8JEI7"/>
<evidence type="ECO:0000256" key="1">
    <source>
        <dbReference type="ARBA" id="ARBA00010996"/>
    </source>
</evidence>
<protein>
    <submittedName>
        <fullName evidence="6">Protein SCO1/2</fullName>
    </submittedName>
</protein>
<name>A0A1G8JEI7_9RHOO</name>
<dbReference type="Pfam" id="PF02630">
    <property type="entry name" value="SCO1-SenC"/>
    <property type="match status" value="1"/>
</dbReference>
<dbReference type="OrthoDB" id="9790194at2"/>
<dbReference type="PROSITE" id="PS51352">
    <property type="entry name" value="THIOREDOXIN_2"/>
    <property type="match status" value="1"/>
</dbReference>
<feature type="binding site" evidence="3">
    <location>
        <position position="167"/>
    </location>
    <ligand>
        <name>Cu cation</name>
        <dbReference type="ChEBI" id="CHEBI:23378"/>
    </ligand>
</feature>
<evidence type="ECO:0000256" key="2">
    <source>
        <dbReference type="ARBA" id="ARBA00023008"/>
    </source>
</evidence>
<dbReference type="SUPFAM" id="SSF52833">
    <property type="entry name" value="Thioredoxin-like"/>
    <property type="match status" value="1"/>
</dbReference>
<dbReference type="CDD" id="cd02968">
    <property type="entry name" value="SCO"/>
    <property type="match status" value="1"/>
</dbReference>
<dbReference type="PANTHER" id="PTHR12151">
    <property type="entry name" value="ELECTRON TRANSPORT PROTIN SCO1/SENC FAMILY MEMBER"/>
    <property type="match status" value="1"/>
</dbReference>
<evidence type="ECO:0000313" key="6">
    <source>
        <dbReference type="EMBL" id="SDI29668.1"/>
    </source>
</evidence>
<accession>A0A1G8JEI7</accession>
<dbReference type="STRING" id="83767.SAMN05660652_03189"/>
<feature type="domain" description="Thioredoxin" evidence="5">
    <location>
        <begin position="22"/>
        <end position="202"/>
    </location>
</feature>
<keyword evidence="4" id="KW-1015">Disulfide bond</keyword>
<keyword evidence="2 3" id="KW-0186">Copper</keyword>
<dbReference type="Proteomes" id="UP000198607">
    <property type="component" value="Unassembled WGS sequence"/>
</dbReference>
<feature type="binding site" evidence="3">
    <location>
        <position position="81"/>
    </location>
    <ligand>
        <name>Cu cation</name>
        <dbReference type="ChEBI" id="CHEBI:23378"/>
    </ligand>
</feature>
<proteinExistence type="inferred from homology"/>
<dbReference type="GO" id="GO:0046872">
    <property type="term" value="F:metal ion binding"/>
    <property type="evidence" value="ECO:0007669"/>
    <property type="project" value="UniProtKB-KW"/>
</dbReference>
<dbReference type="PANTHER" id="PTHR12151:SF25">
    <property type="entry name" value="LINALOOL DEHYDRATASE_ISOMERASE DOMAIN-CONTAINING PROTEIN"/>
    <property type="match status" value="1"/>
</dbReference>
<evidence type="ECO:0000313" key="7">
    <source>
        <dbReference type="Proteomes" id="UP000198607"/>
    </source>
</evidence>
<gene>
    <name evidence="6" type="ORF">SAMN05660652_03189</name>
</gene>
<feature type="disulfide bond" description="Redox-active" evidence="4">
    <location>
        <begin position="77"/>
        <end position="81"/>
    </location>
</feature>
<dbReference type="InterPro" id="IPR013766">
    <property type="entry name" value="Thioredoxin_domain"/>
</dbReference>
<evidence type="ECO:0000256" key="3">
    <source>
        <dbReference type="PIRSR" id="PIRSR603782-1"/>
    </source>
</evidence>
<dbReference type="InterPro" id="IPR003782">
    <property type="entry name" value="SCO1/SenC"/>
</dbReference>
<sequence length="203" mass="22107">MTQRPFWLALTLALAALLVWLAFFWQPMPDSAASPTAPTSADLPRGGNFRLDSADGPVALADFRGKVVALYFGYTFCPDVCPTALVGLAQAFAQLTPAELERVKGLFITVDPERDTLDVLKVYVPYFHPSITGLRGTPEEIARTAALYDVRYMKQKGDGSGPYPVDHSSFTYLVAPDGRLAARLAHGTPPEVIVDKIRALLKP</sequence>
<dbReference type="FunFam" id="3.40.30.10:FF:000013">
    <property type="entry name" value="Blast:Protein SCO1 homolog, mitochondrial"/>
    <property type="match status" value="1"/>
</dbReference>
<evidence type="ECO:0000259" key="5">
    <source>
        <dbReference type="PROSITE" id="PS51352"/>
    </source>
</evidence>